<feature type="region of interest" description="Disordered" evidence="3">
    <location>
        <begin position="175"/>
        <end position="304"/>
    </location>
</feature>
<evidence type="ECO:0000256" key="4">
    <source>
        <dbReference type="SAM" id="Phobius"/>
    </source>
</evidence>
<keyword evidence="7" id="KW-1185">Reference proteome</keyword>
<dbReference type="Gene3D" id="2.30.30.40">
    <property type="entry name" value="SH3 Domains"/>
    <property type="match status" value="1"/>
</dbReference>
<dbReference type="CDD" id="cd11854">
    <property type="entry name" value="SH3_Fus1p"/>
    <property type="match status" value="1"/>
</dbReference>
<evidence type="ECO:0000256" key="3">
    <source>
        <dbReference type="SAM" id="MobiDB-lite"/>
    </source>
</evidence>
<dbReference type="EMBL" id="JBAHYK010000979">
    <property type="protein sequence ID" value="KAL0570183.1"/>
    <property type="molecule type" value="Genomic_DNA"/>
</dbReference>
<keyword evidence="4" id="KW-0472">Membrane</keyword>
<dbReference type="InterPro" id="IPR035521">
    <property type="entry name" value="Fus1_SH3"/>
</dbReference>
<feature type="transmembrane region" description="Helical" evidence="4">
    <location>
        <begin position="57"/>
        <end position="79"/>
    </location>
</feature>
<proteinExistence type="predicted"/>
<evidence type="ECO:0000256" key="2">
    <source>
        <dbReference type="PROSITE-ProRule" id="PRU00192"/>
    </source>
</evidence>
<feature type="compositionally biased region" description="Pro residues" evidence="3">
    <location>
        <begin position="216"/>
        <end position="225"/>
    </location>
</feature>
<organism evidence="6 7">
    <name type="scientific">Marasmius crinis-equi</name>
    <dbReference type="NCBI Taxonomy" id="585013"/>
    <lineage>
        <taxon>Eukaryota</taxon>
        <taxon>Fungi</taxon>
        <taxon>Dikarya</taxon>
        <taxon>Basidiomycota</taxon>
        <taxon>Agaricomycotina</taxon>
        <taxon>Agaricomycetes</taxon>
        <taxon>Agaricomycetidae</taxon>
        <taxon>Agaricales</taxon>
        <taxon>Marasmiineae</taxon>
        <taxon>Marasmiaceae</taxon>
        <taxon>Marasmius</taxon>
    </lineage>
</organism>
<keyword evidence="4" id="KW-0812">Transmembrane</keyword>
<keyword evidence="4" id="KW-1133">Transmembrane helix</keyword>
<evidence type="ECO:0000313" key="7">
    <source>
        <dbReference type="Proteomes" id="UP001465976"/>
    </source>
</evidence>
<evidence type="ECO:0000259" key="5">
    <source>
        <dbReference type="PROSITE" id="PS50002"/>
    </source>
</evidence>
<name>A0ABR3F521_9AGAR</name>
<keyword evidence="1 2" id="KW-0728">SH3 domain</keyword>
<feature type="region of interest" description="Disordered" evidence="3">
    <location>
        <begin position="103"/>
        <end position="127"/>
    </location>
</feature>
<dbReference type="Pfam" id="PF14604">
    <property type="entry name" value="SH3_9"/>
    <property type="match status" value="1"/>
</dbReference>
<evidence type="ECO:0000313" key="6">
    <source>
        <dbReference type="EMBL" id="KAL0570183.1"/>
    </source>
</evidence>
<dbReference type="InterPro" id="IPR036028">
    <property type="entry name" value="SH3-like_dom_sf"/>
</dbReference>
<protein>
    <submittedName>
        <fullName evidence="6">Fus1 actin binding protein</fullName>
    </submittedName>
</protein>
<dbReference type="SUPFAM" id="SSF50044">
    <property type="entry name" value="SH3-domain"/>
    <property type="match status" value="1"/>
</dbReference>
<feature type="compositionally biased region" description="Polar residues" evidence="3">
    <location>
        <begin position="285"/>
        <end position="299"/>
    </location>
</feature>
<gene>
    <name evidence="6" type="primary">FUS1</name>
    <name evidence="6" type="ORF">V5O48_011788</name>
</gene>
<evidence type="ECO:0000256" key="1">
    <source>
        <dbReference type="ARBA" id="ARBA00022443"/>
    </source>
</evidence>
<dbReference type="Proteomes" id="UP001465976">
    <property type="component" value="Unassembled WGS sequence"/>
</dbReference>
<accession>A0ABR3F521</accession>
<dbReference type="PROSITE" id="PS50002">
    <property type="entry name" value="SH3"/>
    <property type="match status" value="1"/>
</dbReference>
<feature type="domain" description="SH3" evidence="5">
    <location>
        <begin position="320"/>
        <end position="383"/>
    </location>
</feature>
<sequence>MMKIRRHPGQVAHIIARRSPEVVQGTQTFDSAAQASSTDTRGSDYAKNIVASSTPPATIALAVLLAVAVVALISVCTWWRIKKRRNQAAGLYVNSPRSDLFGLESRPETDSSSFTGTNGAGIEKPSKALVVPNPFPYEQTGWVPQIRNYRGVPLVNGQLPAHVQAAKEGKSWLENVSGGSMNEKEKSEMAPPSYQIANGGHSNRSSDATLVRSGPPGIPLPPTPPDTSITVRPPSPPTTPPNGKKAKPSPLSNPTRIPTPPSSRFSLSPLPKTPATGVEPLPSPARNTSFLHQQASSPVKSEKHLSSKLFKSGTGNDGLPLPRLMSVTNTFTPSLEDEMLIQIGDTVRMLEEYTDGWCLVQRVGKSDMPKGVVPRFCLVERHSVIPASTSSRRNLIKSIQATAKRF</sequence>
<reference evidence="6 7" key="1">
    <citation type="submission" date="2024-02" db="EMBL/GenBank/DDBJ databases">
        <title>A draft genome for the cacao thread blight pathogen Marasmius crinis-equi.</title>
        <authorList>
            <person name="Cohen S.P."/>
            <person name="Baruah I.K."/>
            <person name="Amoako-Attah I."/>
            <person name="Bukari Y."/>
            <person name="Meinhardt L.W."/>
            <person name="Bailey B.A."/>
        </authorList>
    </citation>
    <scope>NUCLEOTIDE SEQUENCE [LARGE SCALE GENOMIC DNA]</scope>
    <source>
        <strain evidence="6 7">GH-76</strain>
    </source>
</reference>
<dbReference type="InterPro" id="IPR001452">
    <property type="entry name" value="SH3_domain"/>
</dbReference>
<comment type="caution">
    <text evidence="6">The sequence shown here is derived from an EMBL/GenBank/DDBJ whole genome shotgun (WGS) entry which is preliminary data.</text>
</comment>